<feature type="compositionally biased region" description="Gly residues" evidence="1">
    <location>
        <begin position="406"/>
        <end position="417"/>
    </location>
</feature>
<organism evidence="2 3">
    <name type="scientific">Ralstonia holmesii</name>
    <dbReference type="NCBI Taxonomy" id="3058602"/>
    <lineage>
        <taxon>Bacteria</taxon>
        <taxon>Pseudomonadati</taxon>
        <taxon>Pseudomonadota</taxon>
        <taxon>Betaproteobacteria</taxon>
        <taxon>Burkholderiales</taxon>
        <taxon>Burkholderiaceae</taxon>
        <taxon>Ralstonia</taxon>
    </lineage>
</organism>
<feature type="region of interest" description="Disordered" evidence="1">
    <location>
        <begin position="194"/>
        <end position="232"/>
    </location>
</feature>
<dbReference type="Proteomes" id="UP001189663">
    <property type="component" value="Unassembled WGS sequence"/>
</dbReference>
<protein>
    <submittedName>
        <fullName evidence="2">Uncharacterized protein</fullName>
    </submittedName>
</protein>
<sequence length="553" mass="60537">MSDAQDTTLPLTAEQQAALEDAVEQIGTAIATNAFPLFYVAQNVYDTVESIWTVWSVRESQDQLAKLEAGFDLVFAVVGWVPMVGAGVKRTFRLVNHKSEVYGPVLYDILRYVLTKLNIPTSPAELIDKLFEASHVKATLDGAREQIKKSWIYRHMSTGMQATFDQAMLWVEANLPYWTAQFLERKLLHWRRKQPNSSAHAVQERTKETEKPGKVGEDARQGRNRGITTPKQGTVNAKLSVSKVIDTKYTGLIAEHIGAYYCLEEMKWGTGWRSHDKGEMGTWQTKPSETVLGRLDSNGKLEQLLTETEKGHGIDAVWRANPANNQLHPYAIVEIKGSLVDKELKTPGRQKEVSGKLGTIKATAEEAALDAGKVAAGQAGLVPPPPSGDRLLEPPVDDQLQTSPAGGSGKGGGGGKPSGNSSSTPGKGDNGRRQRRVQNKADAPESPGTGDVKVAEKPSVIVQMSHKWITLNLSGAVGPKLELAINNAGYARHLLYIPFFLRAAAEHVTVWYGDGDHHEHTKHDLPALYHYDDAGVEKAVKRKAARIAARNKT</sequence>
<name>A0ABC8QJT5_9RALS</name>
<dbReference type="AlphaFoldDB" id="A0ABC8QJT5"/>
<proteinExistence type="predicted"/>
<evidence type="ECO:0000256" key="1">
    <source>
        <dbReference type="SAM" id="MobiDB-lite"/>
    </source>
</evidence>
<evidence type="ECO:0000313" key="2">
    <source>
        <dbReference type="EMBL" id="CAJ0792621.1"/>
    </source>
</evidence>
<comment type="caution">
    <text evidence="2">The sequence shown here is derived from an EMBL/GenBank/DDBJ whole genome shotgun (WGS) entry which is preliminary data.</text>
</comment>
<evidence type="ECO:0000313" key="3">
    <source>
        <dbReference type="Proteomes" id="UP001189663"/>
    </source>
</evidence>
<dbReference type="EMBL" id="CATZAT010000005">
    <property type="protein sequence ID" value="CAJ0792621.1"/>
    <property type="molecule type" value="Genomic_DNA"/>
</dbReference>
<feature type="compositionally biased region" description="Low complexity" evidence="1">
    <location>
        <begin position="418"/>
        <end position="427"/>
    </location>
</feature>
<dbReference type="InterPro" id="IPR049802">
    <property type="entry name" value="RhsC-like_FIX"/>
</dbReference>
<dbReference type="RefSeq" id="WP_316683969.1">
    <property type="nucleotide sequence ID" value="NZ_CATZAT010000005.1"/>
</dbReference>
<accession>A0ABC8QJT5</accession>
<feature type="region of interest" description="Disordered" evidence="1">
    <location>
        <begin position="377"/>
        <end position="454"/>
    </location>
</feature>
<gene>
    <name evidence="2" type="ORF">LMG18096_02706</name>
</gene>
<dbReference type="CDD" id="cd20746">
    <property type="entry name" value="FIX_Ntox15_NUC_DUF4112_RhsA-like"/>
    <property type="match status" value="1"/>
</dbReference>
<keyword evidence="3" id="KW-1185">Reference proteome</keyword>
<feature type="compositionally biased region" description="Basic and acidic residues" evidence="1">
    <location>
        <begin position="202"/>
        <end position="221"/>
    </location>
</feature>
<reference evidence="2 3" key="1">
    <citation type="submission" date="2023-07" db="EMBL/GenBank/DDBJ databases">
        <authorList>
            <person name="Peeters C."/>
        </authorList>
    </citation>
    <scope>NUCLEOTIDE SEQUENCE [LARGE SCALE GENOMIC DNA]</scope>
    <source>
        <strain evidence="2 3">LMG 18096</strain>
    </source>
</reference>